<dbReference type="NCBIfam" id="TIGR00464">
    <property type="entry name" value="gltX_bact"/>
    <property type="match status" value="1"/>
</dbReference>
<reference evidence="11" key="1">
    <citation type="submission" date="2018-05" db="EMBL/GenBank/DDBJ databases">
        <authorList>
            <person name="Lanie J.A."/>
            <person name="Ng W.-L."/>
            <person name="Kazmierczak K.M."/>
            <person name="Andrzejewski T.M."/>
            <person name="Davidsen T.M."/>
            <person name="Wayne K.J."/>
            <person name="Tettelin H."/>
            <person name="Glass J.I."/>
            <person name="Rusch D."/>
            <person name="Podicherti R."/>
            <person name="Tsui H.-C.T."/>
            <person name="Winkler M.E."/>
        </authorList>
    </citation>
    <scope>NUCLEOTIDE SEQUENCE</scope>
</reference>
<dbReference type="GO" id="GO:0000049">
    <property type="term" value="F:tRNA binding"/>
    <property type="evidence" value="ECO:0007669"/>
    <property type="project" value="InterPro"/>
</dbReference>
<dbReference type="InterPro" id="IPR004527">
    <property type="entry name" value="Glu-tRNA-ligase_bac/mito"/>
</dbReference>
<evidence type="ECO:0000256" key="7">
    <source>
        <dbReference type="ARBA" id="ARBA00023146"/>
    </source>
</evidence>
<dbReference type="InterPro" id="IPR014729">
    <property type="entry name" value="Rossmann-like_a/b/a_fold"/>
</dbReference>
<dbReference type="GO" id="GO:0008270">
    <property type="term" value="F:zinc ion binding"/>
    <property type="evidence" value="ECO:0007669"/>
    <property type="project" value="InterPro"/>
</dbReference>
<keyword evidence="6" id="KW-0648">Protein biosynthesis</keyword>
<evidence type="ECO:0000256" key="3">
    <source>
        <dbReference type="ARBA" id="ARBA00022598"/>
    </source>
</evidence>
<feature type="domain" description="Aminoacyl-tRNA synthetase class I anticodon-binding" evidence="10">
    <location>
        <begin position="330"/>
        <end position="473"/>
    </location>
</feature>
<dbReference type="GO" id="GO:0005524">
    <property type="term" value="F:ATP binding"/>
    <property type="evidence" value="ECO:0007669"/>
    <property type="project" value="UniProtKB-KW"/>
</dbReference>
<dbReference type="GO" id="GO:0006424">
    <property type="term" value="P:glutamyl-tRNA aminoacylation"/>
    <property type="evidence" value="ECO:0007669"/>
    <property type="project" value="InterPro"/>
</dbReference>
<dbReference type="EC" id="6.1.1.17" evidence="2"/>
<sequence length="475" mass="52657">MSVRTRFAPSPTGRLHLGNVRAAAFNWLFSKSSGGVFILRIEDTDIERNVDEGEASILEDLRWLGLDWDEGPDVDGAHGPYRQSGRSELYASKVDGLMESGGAYPCFCTEVEGQEDSNSKEVTHQYSGVCRGLDPDERNARLNAEEPHVIRFSVPQNHPEVTIQDEVFGSISFPINDIDDFVICRTDGRVTYNFGVVVDDIDMEITHVIRGVGHLSNTPKQVLLFDALGANRPVFAHLPTVLGPDGRKLSKREGATSIQEMKAQGYPADAVLNYVSLLGWSHPEEKEILSNEELAASMSLDRVGRSDCQLDPDKFRWVSQQHLARQNLQELVSHVRPFIDTDRFPDTGDNLSAVIDTLRTRLSTYKDINDHLGLLFPEDKVRAELLRKEVGADPEVNRTLIAVREKLQALERWEEEGIGTAIREAGTSAGVKGAELFHPVRRVLIGSEKGPDLGKILVGLGMGEGIRRIDQAIGE</sequence>
<evidence type="ECO:0000256" key="4">
    <source>
        <dbReference type="ARBA" id="ARBA00022741"/>
    </source>
</evidence>
<gene>
    <name evidence="11" type="ORF">METZ01_LOCUS51516</name>
</gene>
<dbReference type="EMBL" id="UINC01002626">
    <property type="protein sequence ID" value="SUZ98662.1"/>
    <property type="molecule type" value="Genomic_DNA"/>
</dbReference>
<keyword evidence="3" id="KW-0436">Ligase</keyword>
<dbReference type="SUPFAM" id="SSF52374">
    <property type="entry name" value="Nucleotidylyl transferase"/>
    <property type="match status" value="1"/>
</dbReference>
<dbReference type="InterPro" id="IPR000924">
    <property type="entry name" value="Glu/Gln-tRNA-synth"/>
</dbReference>
<keyword evidence="7" id="KW-0030">Aminoacyl-tRNA synthetase</keyword>
<dbReference type="HAMAP" id="MF_00022">
    <property type="entry name" value="Glu_tRNA_synth_type1"/>
    <property type="match status" value="1"/>
</dbReference>
<name>A0A381S3K0_9ZZZZ</name>
<dbReference type="InterPro" id="IPR045462">
    <property type="entry name" value="aa-tRNA-synth_I_cd-bd"/>
</dbReference>
<evidence type="ECO:0000256" key="5">
    <source>
        <dbReference type="ARBA" id="ARBA00022840"/>
    </source>
</evidence>
<dbReference type="InterPro" id="IPR049940">
    <property type="entry name" value="GluQ/Sye"/>
</dbReference>
<dbReference type="PRINTS" id="PR00987">
    <property type="entry name" value="TRNASYNTHGLU"/>
</dbReference>
<dbReference type="InterPro" id="IPR008925">
    <property type="entry name" value="aa_tRNA-synth_I_cd-bd_sf"/>
</dbReference>
<evidence type="ECO:0000256" key="6">
    <source>
        <dbReference type="ARBA" id="ARBA00022917"/>
    </source>
</evidence>
<dbReference type="InterPro" id="IPR020751">
    <property type="entry name" value="aa-tRNA-synth_I_codon-bd_sub2"/>
</dbReference>
<comment type="similarity">
    <text evidence="1">Belongs to the class-I aminoacyl-tRNA synthetase family. Glutamate--tRNA ligase type 1 subfamily.</text>
</comment>
<evidence type="ECO:0000256" key="1">
    <source>
        <dbReference type="ARBA" id="ARBA00007894"/>
    </source>
</evidence>
<dbReference type="SUPFAM" id="SSF48163">
    <property type="entry name" value="An anticodon-binding domain of class I aminoacyl-tRNA synthetases"/>
    <property type="match status" value="1"/>
</dbReference>
<dbReference type="Pfam" id="PF00749">
    <property type="entry name" value="tRNA-synt_1c"/>
    <property type="match status" value="1"/>
</dbReference>
<dbReference type="AlphaFoldDB" id="A0A381S3K0"/>
<dbReference type="InterPro" id="IPR001412">
    <property type="entry name" value="aa-tRNA-synth_I_CS"/>
</dbReference>
<evidence type="ECO:0000256" key="8">
    <source>
        <dbReference type="ARBA" id="ARBA00030865"/>
    </source>
</evidence>
<dbReference type="Gene3D" id="3.40.50.620">
    <property type="entry name" value="HUPs"/>
    <property type="match status" value="1"/>
</dbReference>
<feature type="domain" description="Glutamyl/glutaminyl-tRNA synthetase class Ib catalytic" evidence="9">
    <location>
        <begin position="3"/>
        <end position="315"/>
    </location>
</feature>
<evidence type="ECO:0000256" key="2">
    <source>
        <dbReference type="ARBA" id="ARBA00012835"/>
    </source>
</evidence>
<dbReference type="PANTHER" id="PTHR43311">
    <property type="entry name" value="GLUTAMATE--TRNA LIGASE"/>
    <property type="match status" value="1"/>
</dbReference>
<dbReference type="PANTHER" id="PTHR43311:SF2">
    <property type="entry name" value="GLUTAMATE--TRNA LIGASE, MITOCHONDRIAL-RELATED"/>
    <property type="match status" value="1"/>
</dbReference>
<organism evidence="11">
    <name type="scientific">marine metagenome</name>
    <dbReference type="NCBI Taxonomy" id="408172"/>
    <lineage>
        <taxon>unclassified sequences</taxon>
        <taxon>metagenomes</taxon>
        <taxon>ecological metagenomes</taxon>
    </lineage>
</organism>
<dbReference type="CDD" id="cd00808">
    <property type="entry name" value="GluRS_core"/>
    <property type="match status" value="1"/>
</dbReference>
<dbReference type="GO" id="GO:0004818">
    <property type="term" value="F:glutamate-tRNA ligase activity"/>
    <property type="evidence" value="ECO:0007669"/>
    <property type="project" value="UniProtKB-EC"/>
</dbReference>
<evidence type="ECO:0000313" key="11">
    <source>
        <dbReference type="EMBL" id="SUZ98662.1"/>
    </source>
</evidence>
<dbReference type="Gene3D" id="1.10.10.350">
    <property type="match status" value="1"/>
</dbReference>
<keyword evidence="4" id="KW-0547">Nucleotide-binding</keyword>
<evidence type="ECO:0000259" key="10">
    <source>
        <dbReference type="Pfam" id="PF19269"/>
    </source>
</evidence>
<evidence type="ECO:0000259" key="9">
    <source>
        <dbReference type="Pfam" id="PF00749"/>
    </source>
</evidence>
<dbReference type="GO" id="GO:0005829">
    <property type="term" value="C:cytosol"/>
    <property type="evidence" value="ECO:0007669"/>
    <property type="project" value="TreeGrafter"/>
</dbReference>
<dbReference type="Pfam" id="PF19269">
    <property type="entry name" value="Anticodon_2"/>
    <property type="match status" value="1"/>
</dbReference>
<dbReference type="InterPro" id="IPR033910">
    <property type="entry name" value="GluRS_core"/>
</dbReference>
<proteinExistence type="inferred from homology"/>
<protein>
    <recommendedName>
        <fullName evidence="2">glutamate--tRNA ligase</fullName>
        <ecNumber evidence="2">6.1.1.17</ecNumber>
    </recommendedName>
    <alternativeName>
        <fullName evidence="8">Glutamyl-tRNA synthetase</fullName>
    </alternativeName>
</protein>
<accession>A0A381S3K0</accession>
<dbReference type="PROSITE" id="PS00178">
    <property type="entry name" value="AA_TRNA_LIGASE_I"/>
    <property type="match status" value="1"/>
</dbReference>
<dbReference type="InterPro" id="IPR020058">
    <property type="entry name" value="Glu/Gln-tRNA-synth_Ib_cat-dom"/>
</dbReference>
<keyword evidence="5" id="KW-0067">ATP-binding</keyword>